<keyword evidence="1" id="KW-1133">Transmembrane helix</keyword>
<dbReference type="AlphaFoldDB" id="A0A448V0E9"/>
<evidence type="ECO:0000313" key="2">
    <source>
        <dbReference type="EMBL" id="VEJ34855.1"/>
    </source>
</evidence>
<evidence type="ECO:0000313" key="3">
    <source>
        <dbReference type="Proteomes" id="UP000269544"/>
    </source>
</evidence>
<keyword evidence="1" id="KW-0472">Membrane</keyword>
<feature type="transmembrane region" description="Helical" evidence="1">
    <location>
        <begin position="12"/>
        <end position="28"/>
    </location>
</feature>
<gene>
    <name evidence="2" type="ORF">NCTC13079_00359</name>
</gene>
<accession>A0A448V0E9</accession>
<dbReference type="Proteomes" id="UP000269544">
    <property type="component" value="Chromosome"/>
</dbReference>
<keyword evidence="1" id="KW-0812">Transmembrane</keyword>
<dbReference type="EMBL" id="LR134523">
    <property type="protein sequence ID" value="VEJ34855.1"/>
    <property type="molecule type" value="Genomic_DNA"/>
</dbReference>
<dbReference type="KEGG" id="piv:NCTC13079_00359"/>
<sequence length="176" mass="20519">MLKGDTMKKRMGIVVAAIVFLFFFSSFWNRNHILLRNAEVDAFCEQLMQKHPKITKTHAYLYDALLEIQLFYDDSNIPEEELLEIRNEVKGRFDRPFIQAVAKAHWGNDGEPANCYVPIFLSEGTGFSDRHAYLIRSTLTEKRNNQQALDDADNLFRHWDILLYSGEIFAKDTPKE</sequence>
<proteinExistence type="predicted"/>
<evidence type="ECO:0000256" key="1">
    <source>
        <dbReference type="SAM" id="Phobius"/>
    </source>
</evidence>
<keyword evidence="3" id="KW-1185">Reference proteome</keyword>
<name>A0A448V0E9_9FIRM</name>
<organism evidence="2 3">
    <name type="scientific">Aedoeadaptatus ivorii</name>
    <dbReference type="NCBI Taxonomy" id="54006"/>
    <lineage>
        <taxon>Bacteria</taxon>
        <taxon>Bacillati</taxon>
        <taxon>Bacillota</taxon>
        <taxon>Tissierellia</taxon>
        <taxon>Tissierellales</taxon>
        <taxon>Peptoniphilaceae</taxon>
        <taxon>Aedoeadaptatus</taxon>
    </lineage>
</organism>
<reference evidence="2 3" key="1">
    <citation type="submission" date="2018-12" db="EMBL/GenBank/DDBJ databases">
        <authorList>
            <consortium name="Pathogen Informatics"/>
        </authorList>
    </citation>
    <scope>NUCLEOTIDE SEQUENCE [LARGE SCALE GENOMIC DNA]</scope>
    <source>
        <strain evidence="2 3">NCTC13079</strain>
    </source>
</reference>
<protein>
    <submittedName>
        <fullName evidence="2">Uncharacterized protein</fullName>
    </submittedName>
</protein>